<dbReference type="EMBL" id="VOGB01000005">
    <property type="protein sequence ID" value="MQM73687.1"/>
    <property type="molecule type" value="Genomic_DNA"/>
</dbReference>
<dbReference type="Proteomes" id="UP000473648">
    <property type="component" value="Unassembled WGS sequence"/>
</dbReference>
<proteinExistence type="predicted"/>
<name>A0A6L5GU19_9FIRM</name>
<keyword evidence="2" id="KW-1133">Transmembrane helix</keyword>
<evidence type="ECO:0000313" key="3">
    <source>
        <dbReference type="EMBL" id="MQM73687.1"/>
    </source>
</evidence>
<evidence type="ECO:0000256" key="2">
    <source>
        <dbReference type="SAM" id="Phobius"/>
    </source>
</evidence>
<feature type="compositionally biased region" description="Polar residues" evidence="1">
    <location>
        <begin position="1"/>
        <end position="13"/>
    </location>
</feature>
<keyword evidence="2" id="KW-0812">Transmembrane</keyword>
<sequence>MKQKFTRQSTRRASQSERREHNRYRRLNQRGTVLPLVLVVMMLAVVPLLSLFSFHGQELQTAARYRDHEACLVLLDSGVAQCKSQIEENAAYTGETLTQKRGRVTIEVDQLNDTSWFFTCVARCGKAQATQKGTITLQNGCAEVTGKSTR</sequence>
<comment type="caution">
    <text evidence="3">The sequence shown here is derived from an EMBL/GenBank/DDBJ whole genome shotgun (WGS) entry which is preliminary data.</text>
</comment>
<feature type="transmembrane region" description="Helical" evidence="2">
    <location>
        <begin position="33"/>
        <end position="54"/>
    </location>
</feature>
<reference evidence="3" key="1">
    <citation type="journal article" date="2020" name="Appl. Environ. Microbiol.">
        <title>Medium-Chain Fatty Acid Synthesis by 'Candidatus Weimeria bifida' gen. nov., sp. nov., and 'Candidatus Pseudoramibacter fermentans' sp. nov.</title>
        <authorList>
            <person name="Scarborough M.J."/>
            <person name="Myers K.S."/>
            <person name="Donohue T.J."/>
            <person name="Noguera D.R."/>
        </authorList>
    </citation>
    <scope>NUCLEOTIDE SEQUENCE</scope>
    <source>
        <strain evidence="3">EUB1.1</strain>
    </source>
</reference>
<keyword evidence="2" id="KW-0472">Membrane</keyword>
<dbReference type="AlphaFoldDB" id="A0A6L5GU19"/>
<accession>A0A6L5GU19</accession>
<protein>
    <submittedName>
        <fullName evidence="3">Uncharacterized protein</fullName>
    </submittedName>
</protein>
<evidence type="ECO:0000256" key="1">
    <source>
        <dbReference type="SAM" id="MobiDB-lite"/>
    </source>
</evidence>
<gene>
    <name evidence="3" type="ORF">FRC53_09805</name>
</gene>
<organism evidence="3 4">
    <name type="scientific">Candidatus Pseudoramibacter fermentans</name>
    <dbReference type="NCBI Taxonomy" id="2594427"/>
    <lineage>
        <taxon>Bacteria</taxon>
        <taxon>Bacillati</taxon>
        <taxon>Bacillota</taxon>
        <taxon>Clostridia</taxon>
        <taxon>Eubacteriales</taxon>
        <taxon>Eubacteriaceae</taxon>
        <taxon>Pseudoramibacter</taxon>
    </lineage>
</organism>
<keyword evidence="4" id="KW-1185">Reference proteome</keyword>
<evidence type="ECO:0000313" key="4">
    <source>
        <dbReference type="Proteomes" id="UP000473648"/>
    </source>
</evidence>
<feature type="region of interest" description="Disordered" evidence="1">
    <location>
        <begin position="1"/>
        <end position="24"/>
    </location>
</feature>